<dbReference type="GO" id="GO:0006355">
    <property type="term" value="P:regulation of DNA-templated transcription"/>
    <property type="evidence" value="ECO:0007669"/>
    <property type="project" value="UniProtKB-ARBA"/>
</dbReference>
<feature type="compositionally biased region" description="Low complexity" evidence="7">
    <location>
        <begin position="1041"/>
        <end position="1053"/>
    </location>
</feature>
<reference evidence="13" key="1">
    <citation type="submission" date="2025-08" db="UniProtKB">
        <authorList>
            <consortium name="RefSeq"/>
        </authorList>
    </citation>
    <scope>IDENTIFICATION</scope>
    <source>
        <strain evidence="13">Nigerian</strain>
        <tissue evidence="13">Liver and blood</tissue>
    </source>
</reference>
<evidence type="ECO:0000313" key="12">
    <source>
        <dbReference type="Proteomes" id="UP000008143"/>
    </source>
</evidence>
<comment type="subcellular location">
    <subcellularLocation>
        <location evidence="1">Nucleus</location>
    </subcellularLocation>
</comment>
<dbReference type="PROSITE" id="PS51293">
    <property type="entry name" value="SANT"/>
    <property type="match status" value="1"/>
</dbReference>
<feature type="compositionally biased region" description="Polar residues" evidence="7">
    <location>
        <begin position="981"/>
        <end position="1005"/>
    </location>
</feature>
<evidence type="ECO:0000256" key="1">
    <source>
        <dbReference type="ARBA" id="ARBA00004123"/>
    </source>
</evidence>
<dbReference type="Gene3D" id="1.10.10.60">
    <property type="entry name" value="Homeodomain-like"/>
    <property type="match status" value="1"/>
</dbReference>
<dbReference type="InterPro" id="IPR009057">
    <property type="entry name" value="Homeodomain-like_sf"/>
</dbReference>
<dbReference type="Pfam" id="PF00249">
    <property type="entry name" value="Myb_DNA-binding"/>
    <property type="match status" value="1"/>
</dbReference>
<feature type="compositionally biased region" description="Polar residues" evidence="7">
    <location>
        <begin position="547"/>
        <end position="559"/>
    </location>
</feature>
<dbReference type="PROSITE" id="PS52032">
    <property type="entry name" value="MARR_BRCT_CHROMO"/>
    <property type="match status" value="1"/>
</dbReference>
<dbReference type="CTD" id="6601"/>
<name>A0A8J0QLK5_XENTR</name>
<dbReference type="GO" id="GO:0016514">
    <property type="term" value="C:SWI/SNF complex"/>
    <property type="evidence" value="ECO:0007669"/>
    <property type="project" value="UniProtKB-ARBA"/>
</dbReference>
<evidence type="ECO:0000256" key="7">
    <source>
        <dbReference type="SAM" id="MobiDB-lite"/>
    </source>
</evidence>
<feature type="compositionally biased region" description="Pro residues" evidence="7">
    <location>
        <begin position="1082"/>
        <end position="1091"/>
    </location>
</feature>
<evidence type="ECO:0000256" key="3">
    <source>
        <dbReference type="ARBA" id="ARBA00023015"/>
    </source>
</evidence>
<feature type="compositionally biased region" description="Low complexity" evidence="7">
    <location>
        <begin position="955"/>
        <end position="974"/>
    </location>
</feature>
<feature type="compositionally biased region" description="Basic and acidic residues" evidence="7">
    <location>
        <begin position="747"/>
        <end position="765"/>
    </location>
</feature>
<dbReference type="InterPro" id="IPR049898">
    <property type="entry name" value="MARR_BRCT_CHROMO"/>
</dbReference>
<dbReference type="InterPro" id="IPR032451">
    <property type="entry name" value="SMARCC_C"/>
</dbReference>
<protein>
    <submittedName>
        <fullName evidence="13">SWI/SNF complex subunit SMARCC2 isoform X4</fullName>
    </submittedName>
</protein>
<comment type="similarity">
    <text evidence="6">Belongs to the SMARCC family.</text>
</comment>
<keyword evidence="5" id="KW-0539">Nucleus</keyword>
<keyword evidence="2" id="KW-0156">Chromatin regulator</keyword>
<feature type="region of interest" description="Disordered" evidence="7">
    <location>
        <begin position="955"/>
        <end position="1065"/>
    </location>
</feature>
<feature type="region of interest" description="Disordered" evidence="7">
    <location>
        <begin position="729"/>
        <end position="857"/>
    </location>
</feature>
<evidence type="ECO:0000259" key="10">
    <source>
        <dbReference type="PROSITE" id="PS51293"/>
    </source>
</evidence>
<feature type="compositionally biased region" description="Basic and acidic residues" evidence="7">
    <location>
        <begin position="794"/>
        <end position="857"/>
    </location>
</feature>
<accession>A0A8J0QLK5</accession>
<feature type="compositionally biased region" description="Basic and acidic residues" evidence="7">
    <location>
        <begin position="331"/>
        <end position="344"/>
    </location>
</feature>
<feature type="compositionally biased region" description="Polar residues" evidence="7">
    <location>
        <begin position="1094"/>
        <end position="1103"/>
    </location>
</feature>
<proteinExistence type="inferred from homology"/>
<keyword evidence="4" id="KW-0804">Transcription</keyword>
<evidence type="ECO:0000259" key="11">
    <source>
        <dbReference type="PROSITE" id="PS52032"/>
    </source>
</evidence>
<dbReference type="SUPFAM" id="SSF46689">
    <property type="entry name" value="Homeodomain-like"/>
    <property type="match status" value="2"/>
</dbReference>
<feature type="region of interest" description="Disordered" evidence="7">
    <location>
        <begin position="270"/>
        <end position="410"/>
    </location>
</feature>
<dbReference type="PANTHER" id="PTHR15381:SF1">
    <property type="entry name" value="CHONDROITIN SULFATE PROTEOGLYCAN 5"/>
    <property type="match status" value="1"/>
</dbReference>
<evidence type="ECO:0000256" key="6">
    <source>
        <dbReference type="ARBA" id="ARBA00049655"/>
    </source>
</evidence>
<dbReference type="InterPro" id="IPR036388">
    <property type="entry name" value="WH-like_DNA-bd_sf"/>
</dbReference>
<dbReference type="Gene3D" id="1.10.10.10">
    <property type="entry name" value="Winged helix-like DNA-binding domain superfamily/Winged helix DNA-binding domain"/>
    <property type="match status" value="1"/>
</dbReference>
<gene>
    <name evidence="13 14" type="primary">smarcc2</name>
</gene>
<feature type="domain" description="Myb-like" evidence="8">
    <location>
        <begin position="601"/>
        <end position="643"/>
    </location>
</feature>
<keyword evidence="12" id="KW-1185">Reference proteome</keyword>
<dbReference type="InterPro" id="IPR007526">
    <property type="entry name" value="SWIRM"/>
</dbReference>
<dbReference type="Proteomes" id="UP000008143">
    <property type="component" value="Chromosome 2"/>
</dbReference>
<organism evidence="12 13">
    <name type="scientific">Xenopus tropicalis</name>
    <name type="common">Western clawed frog</name>
    <name type="synonym">Silurana tropicalis</name>
    <dbReference type="NCBI Taxonomy" id="8364"/>
    <lineage>
        <taxon>Eukaryota</taxon>
        <taxon>Metazoa</taxon>
        <taxon>Chordata</taxon>
        <taxon>Craniata</taxon>
        <taxon>Vertebrata</taxon>
        <taxon>Euteleostomi</taxon>
        <taxon>Amphibia</taxon>
        <taxon>Batrachia</taxon>
        <taxon>Anura</taxon>
        <taxon>Pipoidea</taxon>
        <taxon>Pipidae</taxon>
        <taxon>Xenopodinae</taxon>
        <taxon>Xenopus</taxon>
        <taxon>Silurana</taxon>
    </lineage>
</organism>
<evidence type="ECO:0000259" key="9">
    <source>
        <dbReference type="PROSITE" id="PS50934"/>
    </source>
</evidence>
<dbReference type="OrthoDB" id="118550at2759"/>
<dbReference type="SMART" id="SM00717">
    <property type="entry name" value="SANT"/>
    <property type="match status" value="1"/>
</dbReference>
<evidence type="ECO:0000313" key="14">
    <source>
        <dbReference type="Xenbase" id="XB-GENE-490675"/>
    </source>
</evidence>
<dbReference type="SMART" id="SM00298">
    <property type="entry name" value="CHROMO"/>
    <property type="match status" value="1"/>
</dbReference>
<dbReference type="InterPro" id="IPR001005">
    <property type="entry name" value="SANT/Myb"/>
</dbReference>
<feature type="region of interest" description="Disordered" evidence="7">
    <location>
        <begin position="1077"/>
        <end position="1103"/>
    </location>
</feature>
<evidence type="ECO:0000256" key="4">
    <source>
        <dbReference type="ARBA" id="ARBA00023163"/>
    </source>
</evidence>
<dbReference type="AlphaFoldDB" id="A0A8J0QLK5"/>
<dbReference type="InterPro" id="IPR032450">
    <property type="entry name" value="SMARCC_N"/>
</dbReference>
<dbReference type="CDD" id="cd00167">
    <property type="entry name" value="SANT"/>
    <property type="match status" value="1"/>
</dbReference>
<dbReference type="RefSeq" id="XP_002934541.2">
    <property type="nucleotide sequence ID" value="XM_002934495.5"/>
</dbReference>
<feature type="domain" description="Chromo" evidence="11">
    <location>
        <begin position="1"/>
        <end position="274"/>
    </location>
</feature>
<dbReference type="PROSITE" id="PS50934">
    <property type="entry name" value="SWIRM"/>
    <property type="match status" value="1"/>
</dbReference>
<dbReference type="FunFam" id="1.10.10.10:FF:000020">
    <property type="entry name" value="SWI/SNF complex subunit SMARCC2 isoform c"/>
    <property type="match status" value="1"/>
</dbReference>
<feature type="region of interest" description="Disordered" evidence="7">
    <location>
        <begin position="544"/>
        <end position="575"/>
    </location>
</feature>
<dbReference type="GO" id="GO:0006325">
    <property type="term" value="P:chromatin organization"/>
    <property type="evidence" value="ECO:0007669"/>
    <property type="project" value="UniProtKB-KW"/>
</dbReference>
<evidence type="ECO:0000256" key="2">
    <source>
        <dbReference type="ARBA" id="ARBA00022853"/>
    </source>
</evidence>
<dbReference type="GeneID" id="100101794"/>
<dbReference type="Pfam" id="PF16496">
    <property type="entry name" value="SWIRM-assoc_2"/>
    <property type="match status" value="1"/>
</dbReference>
<dbReference type="AGR" id="Xenbase:XB-GENE-490675"/>
<evidence type="ECO:0000313" key="13">
    <source>
        <dbReference type="RefSeq" id="XP_002934541.2"/>
    </source>
</evidence>
<dbReference type="InterPro" id="IPR000953">
    <property type="entry name" value="Chromo/chromo_shadow_dom"/>
</dbReference>
<sequence length="1103" mass="122641">MAVRKKDGGPNVKFYEASDTVAQFDNVRLWLGKNYKKYIQAEPPTNKSLSSLVVQLLQFQEEVFGKHVSNAPLTKLPMKCFLDFKVSGALSHILAAAYKFKSDQGWRRFDFQNPSRMDRNVEMFMTIEKSLVQNNCLSRPNIYLHPDIDSKLQSKLKDIVKRHQGTVTEDKSHASHIVVPVPSNLEDEEWVRPILKRDKQVLLHWGYYPDSYDTWVPASEVEASVEDAPTVEKPRKVHAKWILDTDSFNEWMNEEDYELTDEKNPVARRKKISAKTLTDEVSSPDSDRRDKKGPNYKKRKRSPSPPPSAEAKKKTVKKGPSTPYTKSKRGHREEEQEDLTKDMDEPSPVPNVEEVTLPKTVNTKKDSESAPIKGGTVTDLDEQEDESMDAVTKEEDETSSGIKGEQMKTSDLHEDNVTEQTHHIIIPSYAAWFDYNSVHAIERRALPEFFNGKNKSKTPEIYLAYRNFMIDTYRLNPQEYLTSTACRRNLAGDVCAIMRVHAFLEQWGLINYQVDAESRPTPMGPPPTSHFHVLADTPSGLVPLQPKTPQQSSASQQMLNFPDKSKDKPSDLQNFGLRTDMYSKKNTTSKSKAAASATREWTEQETLLLLEALEMYKDDWNKVSEHVGSRTQDECILHFLRLPIEDPYLEDSEASLGPLAYQPIPFSQSGNPVMSTVAFLASVVDPRVASAAAKSALDEFSKMKEEVPTALVEAHVRKVEDAARITGKADPSYGLESSGIAGTACEDNERIDCPKRSTPEIHEESSSDEPQTDAQPTEDKKEPKDSPSETLPEEEGKEKISEVAKKEEEKSKDGDTDKESEKSDIDMADGEKVSDTKEGVEEIEKEEGGGKNKVERDIGEGNLSTAAAAALAAAAVKAKHLAAVEERKIKSLVALLVETQMKKLEIKLRHFEELETIMDREREALEYQRQQLLADRQNFHMEQLKYAEIRARQQHFQQIQNQHQQQQQTTSSSQPVPPTGHSVSGSQSSLIQAPVSSASNAESLGQPSAPSTQPPVSSQQQQGGTQPSPAHPSGTFTSQQSSTPLVPSAVSVPAQPPVPAATHSPAIVAAMQGGVALTTSPVPDPATPLPPDSIGNTVAQPQP</sequence>
<dbReference type="PANTHER" id="PTHR15381">
    <property type="entry name" value="CHONDROITIN SULFATE PROTEOGLYCAN 5 -RELATED"/>
    <property type="match status" value="1"/>
</dbReference>
<feature type="compositionally biased region" description="Basic and acidic residues" evidence="7">
    <location>
        <begin position="777"/>
        <end position="787"/>
    </location>
</feature>
<keyword evidence="3" id="KW-0805">Transcription regulation</keyword>
<feature type="domain" description="SWIRM" evidence="9">
    <location>
        <begin position="424"/>
        <end position="521"/>
    </location>
</feature>
<dbReference type="Pfam" id="PF04433">
    <property type="entry name" value="SWIRM"/>
    <property type="match status" value="1"/>
</dbReference>
<evidence type="ECO:0000256" key="5">
    <source>
        <dbReference type="ARBA" id="ARBA00023242"/>
    </source>
</evidence>
<dbReference type="Pfam" id="PF16498">
    <property type="entry name" value="SWIRM-assoc_3"/>
    <property type="match status" value="1"/>
</dbReference>
<dbReference type="SUPFAM" id="SSF52113">
    <property type="entry name" value="BRCT domain"/>
    <property type="match status" value="1"/>
</dbReference>
<feature type="domain" description="SANT" evidence="10">
    <location>
        <begin position="596"/>
        <end position="647"/>
    </location>
</feature>
<dbReference type="Pfam" id="PF16495">
    <property type="entry name" value="SWIRM-assoc_1"/>
    <property type="match status" value="1"/>
</dbReference>
<dbReference type="GO" id="GO:0031981">
    <property type="term" value="C:nuclear lumen"/>
    <property type="evidence" value="ECO:0007669"/>
    <property type="project" value="UniProtKB-ARBA"/>
</dbReference>
<dbReference type="InterPro" id="IPR017884">
    <property type="entry name" value="SANT_dom"/>
</dbReference>
<dbReference type="InterPro" id="IPR032448">
    <property type="entry name" value="SWIRM-assoc"/>
</dbReference>
<dbReference type="Xenbase" id="XB-GENE-490675">
    <property type="gene designation" value="smarcc2"/>
</dbReference>
<evidence type="ECO:0000259" key="8">
    <source>
        <dbReference type="PROSITE" id="PS50090"/>
    </source>
</evidence>
<dbReference type="FunFam" id="1.10.10.60:FF:000014">
    <property type="entry name" value="SWI/SNF complex subunit SMARCC2 isoform C"/>
    <property type="match status" value="1"/>
</dbReference>
<dbReference type="InterPro" id="IPR036420">
    <property type="entry name" value="BRCT_dom_sf"/>
</dbReference>
<dbReference type="PROSITE" id="PS50090">
    <property type="entry name" value="MYB_LIKE"/>
    <property type="match status" value="1"/>
</dbReference>
<feature type="compositionally biased region" description="Polar residues" evidence="7">
    <location>
        <begin position="275"/>
        <end position="284"/>
    </location>
</feature>
<feature type="compositionally biased region" description="Acidic residues" evidence="7">
    <location>
        <begin position="379"/>
        <end position="398"/>
    </location>
</feature>
<feature type="compositionally biased region" description="Low complexity" evidence="7">
    <location>
        <begin position="1006"/>
        <end position="1028"/>
    </location>
</feature>
<dbReference type="KEGG" id="xtr:100101794"/>